<evidence type="ECO:0000313" key="1">
    <source>
        <dbReference type="EMBL" id="RKP29295.1"/>
    </source>
</evidence>
<evidence type="ECO:0000313" key="2">
    <source>
        <dbReference type="Proteomes" id="UP000268321"/>
    </source>
</evidence>
<dbReference type="AlphaFoldDB" id="A0A4P9Z987"/>
<sequence length="703" mass="79885">MEHFLVWLRRKSEGKLHQTRIGKPSGQLPLDNLTHAEAAMFHVLACLHSNGDAAWLEQQRQHLSQLNALPKRLISTKCVVTKEECENYVESLGIVHSNASTALLTEAFGSLSLAVQLQPCLKQFTPWIRSLTALNVTGACLALTNLSEIPAFVATDILLRTPLTVLELRLQLDFWQEQMGSIAVANFRKPAFVRLVIDNLLFYTVQYDLTRLESLVNSTLSFLVSTKTGYKFQVITHKYANSLVYNMATFLLRKGADVDSESTYSLETEVTHNSIVHNLKSTSSNNVLRAQERLAIFLVKHNSLAQKGYFGIVLAMTYDDREKAQKLFHIAQKHYAEHTPEFHFTYIYMCQSPELLFQAFNIAANQYPNSASLWYVFLRKLLEFDLLTEKRSQTLFSEIVRRKADLIISKDIVLLLLSPINTVDGLEQVIATLKDTGLFASFENLIVKKYMALLFRRGLESNALKPHMDQIFRSSSDIACARFLYNNIEWKTASCVGIMLSGEAEHRPERVFELYRQELTLLSKSIHDSELDRQKSETGHICREDNTLHMPLGELPLYPTESCLVALLRGSIKGGTQLQWGNLFALQVAVHEFKKYVCTDLSGSNNPCIYPSNKLWRVYLWALDNAGYMLELSDIIRLWEAISFVPEQETLLLLLLMLPDEVTARHLKHAASVPANATLAWSWPTLEHVVQMRAKRGKLSSRS</sequence>
<gene>
    <name evidence="1" type="ORF">METBISCDRAFT_24352</name>
</gene>
<proteinExistence type="predicted"/>
<protein>
    <submittedName>
        <fullName evidence="1">Uncharacterized protein</fullName>
    </submittedName>
</protein>
<dbReference type="EMBL" id="ML004495">
    <property type="protein sequence ID" value="RKP29295.1"/>
    <property type="molecule type" value="Genomic_DNA"/>
</dbReference>
<organism evidence="1 2">
    <name type="scientific">Metschnikowia bicuspidata</name>
    <dbReference type="NCBI Taxonomy" id="27322"/>
    <lineage>
        <taxon>Eukaryota</taxon>
        <taxon>Fungi</taxon>
        <taxon>Dikarya</taxon>
        <taxon>Ascomycota</taxon>
        <taxon>Saccharomycotina</taxon>
        <taxon>Pichiomycetes</taxon>
        <taxon>Metschnikowiaceae</taxon>
        <taxon>Metschnikowia</taxon>
    </lineage>
</organism>
<accession>A0A4P9Z987</accession>
<dbReference type="OrthoDB" id="4017072at2759"/>
<name>A0A4P9Z987_9ASCO</name>
<dbReference type="Proteomes" id="UP000268321">
    <property type="component" value="Unassembled WGS sequence"/>
</dbReference>
<reference evidence="2" key="1">
    <citation type="journal article" date="2018" name="Nat. Microbiol.">
        <title>Leveraging single-cell genomics to expand the fungal tree of life.</title>
        <authorList>
            <person name="Ahrendt S.R."/>
            <person name="Quandt C.A."/>
            <person name="Ciobanu D."/>
            <person name="Clum A."/>
            <person name="Salamov A."/>
            <person name="Andreopoulos B."/>
            <person name="Cheng J.F."/>
            <person name="Woyke T."/>
            <person name="Pelin A."/>
            <person name="Henrissat B."/>
            <person name="Reynolds N.K."/>
            <person name="Benny G.L."/>
            <person name="Smith M.E."/>
            <person name="James T.Y."/>
            <person name="Grigoriev I.V."/>
        </authorList>
    </citation>
    <scope>NUCLEOTIDE SEQUENCE [LARGE SCALE GENOMIC DNA]</scope>
    <source>
        <strain evidence="2">Baker2002</strain>
    </source>
</reference>
<keyword evidence="2" id="KW-1185">Reference proteome</keyword>